<accession>A0A024E730</accession>
<dbReference type="GeneID" id="46433466"/>
<dbReference type="OrthoDB" id="116921at2"/>
<reference evidence="3 4" key="1">
    <citation type="journal article" date="2012" name="J. Bacteriol.">
        <title>Genome sequence of cold-adapted Pseudomonas mandelii strain JR-1.</title>
        <authorList>
            <person name="Jang S.H."/>
            <person name="Kim J."/>
            <person name="Kim J."/>
            <person name="Hong S."/>
            <person name="Lee C."/>
        </authorList>
    </citation>
    <scope>NUCLEOTIDE SEQUENCE [LARGE SCALE GENOMIC DNA]</scope>
    <source>
        <strain evidence="3 4">JR-1</strain>
    </source>
</reference>
<dbReference type="InterPro" id="IPR011051">
    <property type="entry name" value="RmlC_Cupin_sf"/>
</dbReference>
<dbReference type="Pfam" id="PF07883">
    <property type="entry name" value="Cupin_2"/>
    <property type="match status" value="1"/>
</dbReference>
<dbReference type="Gene3D" id="2.60.120.10">
    <property type="entry name" value="Jelly Rolls"/>
    <property type="match status" value="1"/>
</dbReference>
<dbReference type="HOGENOM" id="CLU_119066_0_0_6"/>
<dbReference type="EMBL" id="CP005960">
    <property type="protein sequence ID" value="AHZ68370.1"/>
    <property type="molecule type" value="Genomic_DNA"/>
</dbReference>
<dbReference type="PANTHER" id="PTHR35848:SF6">
    <property type="entry name" value="CUPIN TYPE-2 DOMAIN-CONTAINING PROTEIN"/>
    <property type="match status" value="1"/>
</dbReference>
<dbReference type="InterPro" id="IPR013096">
    <property type="entry name" value="Cupin_2"/>
</dbReference>
<dbReference type="CDD" id="cd02224">
    <property type="entry name" value="cupin_SPO2919-like"/>
    <property type="match status" value="1"/>
</dbReference>
<gene>
    <name evidence="3" type="ORF">OU5_1291</name>
</gene>
<evidence type="ECO:0000256" key="1">
    <source>
        <dbReference type="ARBA" id="ARBA00022723"/>
    </source>
</evidence>
<evidence type="ECO:0000313" key="4">
    <source>
        <dbReference type="Proteomes" id="UP000026913"/>
    </source>
</evidence>
<proteinExistence type="predicted"/>
<feature type="domain" description="Cupin type-2" evidence="2">
    <location>
        <begin position="50"/>
        <end position="122"/>
    </location>
</feature>
<keyword evidence="1" id="KW-0479">Metal-binding</keyword>
<dbReference type="InterPro" id="IPR051610">
    <property type="entry name" value="GPI/OXD"/>
</dbReference>
<protein>
    <submittedName>
        <fullName evidence="3">Cupin region</fullName>
    </submittedName>
</protein>
<dbReference type="GO" id="GO:0046872">
    <property type="term" value="F:metal ion binding"/>
    <property type="evidence" value="ECO:0007669"/>
    <property type="project" value="UniProtKB-KW"/>
</dbReference>
<dbReference type="InterPro" id="IPR014710">
    <property type="entry name" value="RmlC-like_jellyroll"/>
</dbReference>
<dbReference type="Proteomes" id="UP000026913">
    <property type="component" value="Chromosome"/>
</dbReference>
<evidence type="ECO:0000259" key="2">
    <source>
        <dbReference type="Pfam" id="PF07883"/>
    </source>
</evidence>
<dbReference type="RefSeq" id="WP_010458675.1">
    <property type="nucleotide sequence ID" value="NZ_CP005960.1"/>
</dbReference>
<evidence type="ECO:0000313" key="3">
    <source>
        <dbReference type="EMBL" id="AHZ68370.1"/>
    </source>
</evidence>
<organism evidence="3 4">
    <name type="scientific">Pseudomonas mandelii JR-1</name>
    <dbReference type="NCBI Taxonomy" id="1147786"/>
    <lineage>
        <taxon>Bacteria</taxon>
        <taxon>Pseudomonadati</taxon>
        <taxon>Pseudomonadota</taxon>
        <taxon>Gammaproteobacteria</taxon>
        <taxon>Pseudomonadales</taxon>
        <taxon>Pseudomonadaceae</taxon>
        <taxon>Pseudomonas</taxon>
    </lineage>
</organism>
<dbReference type="SUPFAM" id="SSF51182">
    <property type="entry name" value="RmlC-like cupins"/>
    <property type="match status" value="1"/>
</dbReference>
<sequence>MHPPILNLNQVELEPLPEALAPTGDTAGRYQQRMARVGQQLGSQKLGYRLYVLEPGMRGSPFHSHRVNEEMFYVVAGEGEVRLGAERFPIRAGDVIACPPGGPEAAHQIINTSKGELRYLAVSTQQSPEICEYPDSGKYVVMDHFKVDAEGNPSGFVAIARPGDGVDYWDGE</sequence>
<dbReference type="AlphaFoldDB" id="A0A024E730"/>
<dbReference type="KEGG" id="pman:OU5_1291"/>
<dbReference type="PANTHER" id="PTHR35848">
    <property type="entry name" value="OXALATE-BINDING PROTEIN"/>
    <property type="match status" value="1"/>
</dbReference>
<name>A0A024E730_9PSED</name>